<name>A0AAD3T1N0_NEPGR</name>
<dbReference type="Proteomes" id="UP001279734">
    <property type="component" value="Unassembled WGS sequence"/>
</dbReference>
<dbReference type="AlphaFoldDB" id="A0AAD3T1N0"/>
<evidence type="ECO:0000313" key="3">
    <source>
        <dbReference type="Proteomes" id="UP001279734"/>
    </source>
</evidence>
<evidence type="ECO:0000256" key="1">
    <source>
        <dbReference type="SAM" id="Phobius"/>
    </source>
</evidence>
<dbReference type="EMBL" id="BSYO01000022">
    <property type="protein sequence ID" value="GMH20432.1"/>
    <property type="molecule type" value="Genomic_DNA"/>
</dbReference>
<evidence type="ECO:0000313" key="2">
    <source>
        <dbReference type="EMBL" id="GMH20432.1"/>
    </source>
</evidence>
<accession>A0AAD3T1N0</accession>
<gene>
    <name evidence="2" type="ORF">Nepgr_022273</name>
</gene>
<keyword evidence="1" id="KW-0812">Transmembrane</keyword>
<protein>
    <submittedName>
        <fullName evidence="2">Uncharacterized protein</fullName>
    </submittedName>
</protein>
<feature type="transmembrane region" description="Helical" evidence="1">
    <location>
        <begin position="12"/>
        <end position="34"/>
    </location>
</feature>
<sequence length="100" mass="11172">MRTNCCHSLIAFILKFFNSLQLSVGVSIVIYSFYLLNHWQSGAPILPSPVPAPNSAMPLFTILESIEVSDQNDRLNLGVDNVSGLDKENGFRFDERSAPW</sequence>
<keyword evidence="1" id="KW-1133">Transmembrane helix</keyword>
<keyword evidence="1" id="KW-0472">Membrane</keyword>
<comment type="caution">
    <text evidence="2">The sequence shown here is derived from an EMBL/GenBank/DDBJ whole genome shotgun (WGS) entry which is preliminary data.</text>
</comment>
<keyword evidence="3" id="KW-1185">Reference proteome</keyword>
<organism evidence="2 3">
    <name type="scientific">Nepenthes gracilis</name>
    <name type="common">Slender pitcher plant</name>
    <dbReference type="NCBI Taxonomy" id="150966"/>
    <lineage>
        <taxon>Eukaryota</taxon>
        <taxon>Viridiplantae</taxon>
        <taxon>Streptophyta</taxon>
        <taxon>Embryophyta</taxon>
        <taxon>Tracheophyta</taxon>
        <taxon>Spermatophyta</taxon>
        <taxon>Magnoliopsida</taxon>
        <taxon>eudicotyledons</taxon>
        <taxon>Gunneridae</taxon>
        <taxon>Pentapetalae</taxon>
        <taxon>Caryophyllales</taxon>
        <taxon>Nepenthaceae</taxon>
        <taxon>Nepenthes</taxon>
    </lineage>
</organism>
<proteinExistence type="predicted"/>
<reference evidence="2" key="1">
    <citation type="submission" date="2023-05" db="EMBL/GenBank/DDBJ databases">
        <title>Nepenthes gracilis genome sequencing.</title>
        <authorList>
            <person name="Fukushima K."/>
        </authorList>
    </citation>
    <scope>NUCLEOTIDE SEQUENCE</scope>
    <source>
        <strain evidence="2">SING2019-196</strain>
    </source>
</reference>